<dbReference type="NCBIfam" id="TIGR02228">
    <property type="entry name" value="sigpep_I_arch"/>
    <property type="match status" value="1"/>
</dbReference>
<dbReference type="InterPro" id="IPR001733">
    <property type="entry name" value="Peptidase_S26B"/>
</dbReference>
<feature type="region of interest" description="Disordered" evidence="6">
    <location>
        <begin position="182"/>
        <end position="211"/>
    </location>
</feature>
<protein>
    <recommendedName>
        <fullName evidence="5">Signal peptidase I</fullName>
        <ecNumber evidence="5">3.4.21.89</ecNumber>
    </recommendedName>
</protein>
<reference evidence="8" key="1">
    <citation type="submission" date="2023-08" db="EMBL/GenBank/DDBJ databases">
        <title>Isolation and Characterization of Rhodococcus erythropolis MGMM8.</title>
        <authorList>
            <person name="Diabankana R.G.C."/>
            <person name="Afordoanyi D.M."/>
            <person name="Validov S.Z."/>
        </authorList>
    </citation>
    <scope>NUCLEOTIDE SEQUENCE</scope>
    <source>
        <strain evidence="8">MGMM8</strain>
    </source>
</reference>
<name>A0AAX3ZYG8_RHOER</name>
<dbReference type="GO" id="GO:0009003">
    <property type="term" value="F:signal peptidase activity"/>
    <property type="evidence" value="ECO:0007669"/>
    <property type="project" value="UniProtKB-EC"/>
</dbReference>
<feature type="transmembrane region" description="Helical" evidence="7">
    <location>
        <begin position="21"/>
        <end position="40"/>
    </location>
</feature>
<dbReference type="EMBL" id="CP124545">
    <property type="protein sequence ID" value="WMN01838.1"/>
    <property type="molecule type" value="Genomic_DNA"/>
</dbReference>
<evidence type="ECO:0000313" key="8">
    <source>
        <dbReference type="EMBL" id="WMN01838.1"/>
    </source>
</evidence>
<feature type="transmembrane region" description="Helical" evidence="7">
    <location>
        <begin position="156"/>
        <end position="177"/>
    </location>
</feature>
<evidence type="ECO:0000313" key="9">
    <source>
        <dbReference type="Proteomes" id="UP001230933"/>
    </source>
</evidence>
<dbReference type="Proteomes" id="UP001230933">
    <property type="component" value="Chromosome"/>
</dbReference>
<dbReference type="PANTHER" id="PTHR10806">
    <property type="entry name" value="SIGNAL PEPTIDASE COMPLEX CATALYTIC SUBUNIT SEC11"/>
    <property type="match status" value="1"/>
</dbReference>
<dbReference type="AlphaFoldDB" id="A0AAX3ZYG8"/>
<comment type="subcellular location">
    <subcellularLocation>
        <location evidence="1">Membrane</location>
    </subcellularLocation>
</comment>
<dbReference type="PANTHER" id="PTHR10806:SF6">
    <property type="entry name" value="SIGNAL PEPTIDASE COMPLEX CATALYTIC SUBUNIT SEC11"/>
    <property type="match status" value="1"/>
</dbReference>
<dbReference type="SUPFAM" id="SSF51306">
    <property type="entry name" value="LexA/Signal peptidase"/>
    <property type="match status" value="1"/>
</dbReference>
<keyword evidence="2 7" id="KW-0812">Transmembrane</keyword>
<dbReference type="RefSeq" id="WP_308371179.1">
    <property type="nucleotide sequence ID" value="NZ_CP124545.1"/>
</dbReference>
<dbReference type="GO" id="GO:0006465">
    <property type="term" value="P:signal peptide processing"/>
    <property type="evidence" value="ECO:0007669"/>
    <property type="project" value="UniProtKB-UniRule"/>
</dbReference>
<evidence type="ECO:0000256" key="4">
    <source>
        <dbReference type="ARBA" id="ARBA00023136"/>
    </source>
</evidence>
<organism evidence="8 9">
    <name type="scientific">Rhodococcus erythropolis</name>
    <name type="common">Arthrobacter picolinophilus</name>
    <dbReference type="NCBI Taxonomy" id="1833"/>
    <lineage>
        <taxon>Bacteria</taxon>
        <taxon>Bacillati</taxon>
        <taxon>Actinomycetota</taxon>
        <taxon>Actinomycetes</taxon>
        <taxon>Mycobacteriales</taxon>
        <taxon>Nocardiaceae</taxon>
        <taxon>Rhodococcus</taxon>
        <taxon>Rhodococcus erythropolis group</taxon>
    </lineage>
</organism>
<dbReference type="GO" id="GO:0004252">
    <property type="term" value="F:serine-type endopeptidase activity"/>
    <property type="evidence" value="ECO:0007669"/>
    <property type="project" value="UniProtKB-UniRule"/>
</dbReference>
<dbReference type="EC" id="3.4.21.89" evidence="5"/>
<proteinExistence type="predicted"/>
<evidence type="ECO:0000256" key="1">
    <source>
        <dbReference type="ARBA" id="ARBA00004370"/>
    </source>
</evidence>
<evidence type="ECO:0000256" key="2">
    <source>
        <dbReference type="ARBA" id="ARBA00022692"/>
    </source>
</evidence>
<evidence type="ECO:0000256" key="5">
    <source>
        <dbReference type="NCBIfam" id="TIGR02228"/>
    </source>
</evidence>
<evidence type="ECO:0000256" key="6">
    <source>
        <dbReference type="SAM" id="MobiDB-lite"/>
    </source>
</evidence>
<evidence type="ECO:0000256" key="3">
    <source>
        <dbReference type="ARBA" id="ARBA00022989"/>
    </source>
</evidence>
<evidence type="ECO:0000256" key="7">
    <source>
        <dbReference type="SAM" id="Phobius"/>
    </source>
</evidence>
<keyword evidence="4 7" id="KW-0472">Membrane</keyword>
<dbReference type="CDD" id="cd06530">
    <property type="entry name" value="S26_SPase_I"/>
    <property type="match status" value="1"/>
</dbReference>
<keyword evidence="8" id="KW-0378">Hydrolase</keyword>
<sequence>MTHAVKGSDQRTGAWWWIRNIVSWALLLGILAILLSTVVVPRLTGSTPFTVLTGSMQPTYPPGTLIVVKPQDAAQLRAGDAITYQIESGKPDVVTHRITMVRLNSAGDLTFVTQGDANPIADQNPVVPEQIRGKVWYSVPYIGYVHNAITGQMRSVMLTVVVGALSIYAVFMFVGSVRDRTRRRSASADPQPSEPSAPAPRVEQQERHSHV</sequence>
<keyword evidence="3 7" id="KW-1133">Transmembrane helix</keyword>
<accession>A0AAX3ZYG8</accession>
<dbReference type="InterPro" id="IPR019533">
    <property type="entry name" value="Peptidase_S26"/>
</dbReference>
<dbReference type="InterPro" id="IPR036286">
    <property type="entry name" value="LexA/Signal_pep-like_sf"/>
</dbReference>
<dbReference type="GO" id="GO:0016020">
    <property type="term" value="C:membrane"/>
    <property type="evidence" value="ECO:0007669"/>
    <property type="project" value="UniProtKB-SubCell"/>
</dbReference>
<gene>
    <name evidence="8" type="ORF">QIE55_31570</name>
</gene>